<dbReference type="AlphaFoldDB" id="A0AAE7E335"/>
<evidence type="ECO:0000313" key="3">
    <source>
        <dbReference type="Proteomes" id="UP000503482"/>
    </source>
</evidence>
<keyword evidence="1" id="KW-0812">Transmembrane</keyword>
<feature type="transmembrane region" description="Helical" evidence="1">
    <location>
        <begin position="5"/>
        <end position="22"/>
    </location>
</feature>
<gene>
    <name evidence="2" type="ORF">AVENP_1279</name>
</gene>
<proteinExistence type="predicted"/>
<dbReference type="Proteomes" id="UP000503482">
    <property type="component" value="Chromosome"/>
</dbReference>
<name>A0AAE7E335_9BACT</name>
<evidence type="ECO:0000313" key="2">
    <source>
        <dbReference type="EMBL" id="QKF66833.1"/>
    </source>
</evidence>
<dbReference type="EMBL" id="CP053840">
    <property type="protein sequence ID" value="QKF66833.1"/>
    <property type="molecule type" value="Genomic_DNA"/>
</dbReference>
<keyword evidence="3" id="KW-1185">Reference proteome</keyword>
<accession>A0AAE7E335</accession>
<evidence type="ECO:0008006" key="4">
    <source>
        <dbReference type="Google" id="ProtNLM"/>
    </source>
</evidence>
<evidence type="ECO:0000256" key="1">
    <source>
        <dbReference type="SAM" id="Phobius"/>
    </source>
</evidence>
<organism evidence="2 3">
    <name type="scientific">Arcobacter venerupis</name>
    <dbReference type="NCBI Taxonomy" id="1054033"/>
    <lineage>
        <taxon>Bacteria</taxon>
        <taxon>Pseudomonadati</taxon>
        <taxon>Campylobacterota</taxon>
        <taxon>Epsilonproteobacteria</taxon>
        <taxon>Campylobacterales</taxon>
        <taxon>Arcobacteraceae</taxon>
        <taxon>Arcobacter</taxon>
    </lineage>
</organism>
<keyword evidence="1" id="KW-0472">Membrane</keyword>
<reference evidence="2 3" key="1">
    <citation type="submission" date="2020-05" db="EMBL/GenBank/DDBJ databases">
        <title>Complete genome sequencing of Campylobacter and Arcobacter type strains.</title>
        <authorList>
            <person name="Miller W.G."/>
            <person name="Yee E."/>
        </authorList>
    </citation>
    <scope>NUCLEOTIDE SEQUENCE [LARGE SCALE GENOMIC DNA]</scope>
    <source>
        <strain evidence="2 3">LMG 26156</strain>
    </source>
</reference>
<keyword evidence="1" id="KW-1133">Transmembrane helix</keyword>
<protein>
    <recommendedName>
        <fullName evidence="4">DUF945 domain-containing protein</fullName>
    </recommendedName>
</protein>
<dbReference type="KEGG" id="avp:AVENP_1279"/>
<dbReference type="RefSeq" id="WP_128358738.1">
    <property type="nucleotide sequence ID" value="NZ_CP053840.1"/>
</dbReference>
<sequence>MKKIIWLGIIILGMIVAALFVYQSKINDEISSKKAELNNNGFSVKQEQTTNYINTSAKGEIEIVEPDKVATLLSSYSKDEDLRKNFMNNYNTLSLEQKELFLKGVKFDYDFVVENFTGKANINLYLTSLSKTVMDNLSQKNDLNSKWLLDFLKDKKLQININEKKEYKIADIDATLPEGNVNILTKDIHGNEKNLSISSIKISDVNGSFAINDINMDYEIDVNKQNSKTLIKNIEFHEANTMFEVKNFIVNSSYEKDSVNMNTKSEFGFDEVNVKSFDGMISNLKNTSFTFNINNFPYKNLEQYAMDLAVGKYEDYLKALIQSGLSIDSNGMASGYVIKTQKIFDTLKFNLNLKLNKNIPQDKIENFTDIFENAKLTVDLDLQTAQNLKTLLNLRENSDIDFTDASDNLKRFEAILKNDGLYINDKKVLEKNQLALPQNDDEVFDDTADTQDSTIKKISQKDLTYKYKMIDENLLQLDIKYTPNLKVVTSGGISVSFPQFKDAKRITKKMTDSFDEINFYEAGTKIWNGGLEQNVDASYLLVEGWDDNWNKGGDKEMSLIINTKDLKDLVVYLRAGSLNENSNNDAQSEIVPQDGELDQQNYPIEMVDIPLFRLSK</sequence>